<evidence type="ECO:0000313" key="1">
    <source>
        <dbReference type="EMBL" id="WAQ92600.1"/>
    </source>
</evidence>
<sequence>MECWWSLTRLPLKCLTKPMMKLGDMHQSPSSSSSSMNSQTKFLSISGAAASTPFANFSKIGNPSGRLNFGGKAVVHSHGRDIKIHTATDGEWVKPLLLFQGVCARPPAGPHYGGLPTGLGAFTPPTHTRPSWEARPDRTGFREVLGALKKAPNEYRSYKLAARV</sequence>
<keyword evidence="2" id="KW-1185">Reference proteome</keyword>
<gene>
    <name evidence="1" type="ORF">PtA15_17A81</name>
</gene>
<dbReference type="GeneID" id="77805481"/>
<dbReference type="EMBL" id="CP110437">
    <property type="protein sequence ID" value="WAQ92600.1"/>
    <property type="molecule type" value="Genomic_DNA"/>
</dbReference>
<name>A0ABY7D9B0_9BASI</name>
<evidence type="ECO:0000313" key="2">
    <source>
        <dbReference type="Proteomes" id="UP001164743"/>
    </source>
</evidence>
<dbReference type="RefSeq" id="XP_053028155.1">
    <property type="nucleotide sequence ID" value="XM_053164587.1"/>
</dbReference>
<organism evidence="1 2">
    <name type="scientific">Puccinia triticina</name>
    <dbReference type="NCBI Taxonomy" id="208348"/>
    <lineage>
        <taxon>Eukaryota</taxon>
        <taxon>Fungi</taxon>
        <taxon>Dikarya</taxon>
        <taxon>Basidiomycota</taxon>
        <taxon>Pucciniomycotina</taxon>
        <taxon>Pucciniomycetes</taxon>
        <taxon>Pucciniales</taxon>
        <taxon>Pucciniaceae</taxon>
        <taxon>Puccinia</taxon>
    </lineage>
</organism>
<proteinExistence type="predicted"/>
<reference evidence="1" key="1">
    <citation type="submission" date="2022-10" db="EMBL/GenBank/DDBJ databases">
        <title>Puccinia triticina Genome sequencing and assembly.</title>
        <authorList>
            <person name="Li C."/>
        </authorList>
    </citation>
    <scope>NUCLEOTIDE SEQUENCE</scope>
    <source>
        <strain evidence="1">Pt15</strain>
    </source>
</reference>
<protein>
    <submittedName>
        <fullName evidence="1">Uncharacterized protein</fullName>
    </submittedName>
</protein>
<dbReference type="Proteomes" id="UP001164743">
    <property type="component" value="Chromosome 17A"/>
</dbReference>
<accession>A0ABY7D9B0</accession>